<name>A0A813BXJ3_9DINO</name>
<sequence length="242" mass="26547">IDGTSKITVANFSVLAAPNVCTIPATEHRGISLVQLDCLLTFLQDMAAHWVETFGPQRGCGLQYATFNLYHAAFWVIGPATADYGGHGRGCSYVEMVAKSAEAQRPTWFVSHPWSEPVPNFVTCLRKHAAVRGLPCSTSYWICAYANNQHELEQEISDDPCKTSFYKAMKLCCGVVLILDVDTTALTRIWCCFEESVVAERDSQEPMLLDIATARCAEAHVVTDGSLVADMEQGRELSSVSS</sequence>
<evidence type="ECO:0000313" key="1">
    <source>
        <dbReference type="EMBL" id="CAE7926062.1"/>
    </source>
</evidence>
<evidence type="ECO:0000313" key="2">
    <source>
        <dbReference type="Proteomes" id="UP000601435"/>
    </source>
</evidence>
<dbReference type="EMBL" id="CAJNJA010079839">
    <property type="protein sequence ID" value="CAE7926062.1"/>
    <property type="molecule type" value="Genomic_DNA"/>
</dbReference>
<reference evidence="1" key="1">
    <citation type="submission" date="2021-02" db="EMBL/GenBank/DDBJ databases">
        <authorList>
            <person name="Dougan E. K."/>
            <person name="Rhodes N."/>
            <person name="Thang M."/>
            <person name="Chan C."/>
        </authorList>
    </citation>
    <scope>NUCLEOTIDE SEQUENCE</scope>
</reference>
<proteinExistence type="predicted"/>
<feature type="non-terminal residue" evidence="1">
    <location>
        <position position="1"/>
    </location>
</feature>
<gene>
    <name evidence="1" type="primary">FBL4</name>
    <name evidence="1" type="ORF">SNEC2469_LOCUS32077</name>
</gene>
<comment type="caution">
    <text evidence="1">The sequence shown here is derived from an EMBL/GenBank/DDBJ whole genome shotgun (WGS) entry which is preliminary data.</text>
</comment>
<accession>A0A813BXJ3</accession>
<keyword evidence="2" id="KW-1185">Reference proteome</keyword>
<protein>
    <submittedName>
        <fullName evidence="1">FBL4 protein</fullName>
    </submittedName>
</protein>
<organism evidence="1 2">
    <name type="scientific">Symbiodinium necroappetens</name>
    <dbReference type="NCBI Taxonomy" id="1628268"/>
    <lineage>
        <taxon>Eukaryota</taxon>
        <taxon>Sar</taxon>
        <taxon>Alveolata</taxon>
        <taxon>Dinophyceae</taxon>
        <taxon>Suessiales</taxon>
        <taxon>Symbiodiniaceae</taxon>
        <taxon>Symbiodinium</taxon>
    </lineage>
</organism>
<dbReference type="Proteomes" id="UP000601435">
    <property type="component" value="Unassembled WGS sequence"/>
</dbReference>
<dbReference type="AlphaFoldDB" id="A0A813BXJ3"/>
<dbReference type="OrthoDB" id="422168at2759"/>